<proteinExistence type="predicted"/>
<sequence>MRVWDLSEVVWICFKSTSHFLQNAKKKKERSVNSLHQRTFEFFTIVSLDVLRRRRYGYSEGKLSFHFTTRNRRFMTSWKDHMTRYDSLYLPVP</sequence>
<gene>
    <name evidence="1" type="ORF">CDAR_53731</name>
</gene>
<name>A0AAV4VSK1_9ARAC</name>
<accession>A0AAV4VSK1</accession>
<dbReference type="EMBL" id="BPLQ01013514">
    <property type="protein sequence ID" value="GIY72749.1"/>
    <property type="molecule type" value="Genomic_DNA"/>
</dbReference>
<evidence type="ECO:0000313" key="2">
    <source>
        <dbReference type="Proteomes" id="UP001054837"/>
    </source>
</evidence>
<dbReference type="Proteomes" id="UP001054837">
    <property type="component" value="Unassembled WGS sequence"/>
</dbReference>
<dbReference type="AlphaFoldDB" id="A0AAV4VSK1"/>
<organism evidence="1 2">
    <name type="scientific">Caerostris darwini</name>
    <dbReference type="NCBI Taxonomy" id="1538125"/>
    <lineage>
        <taxon>Eukaryota</taxon>
        <taxon>Metazoa</taxon>
        <taxon>Ecdysozoa</taxon>
        <taxon>Arthropoda</taxon>
        <taxon>Chelicerata</taxon>
        <taxon>Arachnida</taxon>
        <taxon>Araneae</taxon>
        <taxon>Araneomorphae</taxon>
        <taxon>Entelegynae</taxon>
        <taxon>Araneoidea</taxon>
        <taxon>Araneidae</taxon>
        <taxon>Caerostris</taxon>
    </lineage>
</organism>
<keyword evidence="2" id="KW-1185">Reference proteome</keyword>
<reference evidence="1 2" key="1">
    <citation type="submission" date="2021-06" db="EMBL/GenBank/DDBJ databases">
        <title>Caerostris darwini draft genome.</title>
        <authorList>
            <person name="Kono N."/>
            <person name="Arakawa K."/>
        </authorList>
    </citation>
    <scope>NUCLEOTIDE SEQUENCE [LARGE SCALE GENOMIC DNA]</scope>
</reference>
<comment type="caution">
    <text evidence="1">The sequence shown here is derived from an EMBL/GenBank/DDBJ whole genome shotgun (WGS) entry which is preliminary data.</text>
</comment>
<evidence type="ECO:0000313" key="1">
    <source>
        <dbReference type="EMBL" id="GIY72749.1"/>
    </source>
</evidence>
<evidence type="ECO:0008006" key="3">
    <source>
        <dbReference type="Google" id="ProtNLM"/>
    </source>
</evidence>
<protein>
    <recommendedName>
        <fullName evidence="3">Maturase K</fullName>
    </recommendedName>
</protein>